<evidence type="ECO:0000256" key="3">
    <source>
        <dbReference type="ARBA" id="ARBA00022989"/>
    </source>
</evidence>
<comment type="caution">
    <text evidence="6">The sequence shown here is derived from an EMBL/GenBank/DDBJ whole genome shotgun (WGS) entry which is preliminary data.</text>
</comment>
<keyword evidence="7" id="KW-1185">Reference proteome</keyword>
<evidence type="ECO:0000256" key="5">
    <source>
        <dbReference type="SAM" id="MobiDB-lite"/>
    </source>
</evidence>
<dbReference type="EMBL" id="SMKX01000026">
    <property type="protein sequence ID" value="TDD60301.1"/>
    <property type="molecule type" value="Genomic_DNA"/>
</dbReference>
<gene>
    <name evidence="6" type="ORF">E1263_11830</name>
</gene>
<dbReference type="Pfam" id="PF04228">
    <property type="entry name" value="Zn_peptidase"/>
    <property type="match status" value="1"/>
</dbReference>
<dbReference type="GO" id="GO:0016020">
    <property type="term" value="C:membrane"/>
    <property type="evidence" value="ECO:0007669"/>
    <property type="project" value="UniProtKB-SubCell"/>
</dbReference>
<name>A0A4R4ZN53_9ACTN</name>
<dbReference type="InterPro" id="IPR007343">
    <property type="entry name" value="Uncharacterised_pept_Zn_put"/>
</dbReference>
<evidence type="ECO:0000256" key="2">
    <source>
        <dbReference type="ARBA" id="ARBA00022692"/>
    </source>
</evidence>
<keyword evidence="4" id="KW-0472">Membrane</keyword>
<protein>
    <recommendedName>
        <fullName evidence="8">Metalloprotease</fullName>
    </recommendedName>
</protein>
<dbReference type="PANTHER" id="PTHR30168:SF0">
    <property type="entry name" value="INNER MEMBRANE PROTEIN"/>
    <property type="match status" value="1"/>
</dbReference>
<evidence type="ECO:0000313" key="7">
    <source>
        <dbReference type="Proteomes" id="UP000295124"/>
    </source>
</evidence>
<feature type="region of interest" description="Disordered" evidence="5">
    <location>
        <begin position="33"/>
        <end position="71"/>
    </location>
</feature>
<dbReference type="AlphaFoldDB" id="A0A4R4ZN53"/>
<evidence type="ECO:0000313" key="6">
    <source>
        <dbReference type="EMBL" id="TDD60301.1"/>
    </source>
</evidence>
<reference evidence="6 7" key="1">
    <citation type="submission" date="2019-03" db="EMBL/GenBank/DDBJ databases">
        <title>Draft genome sequences of novel Actinobacteria.</title>
        <authorList>
            <person name="Sahin N."/>
            <person name="Ay H."/>
            <person name="Saygin H."/>
        </authorList>
    </citation>
    <scope>NUCLEOTIDE SEQUENCE [LARGE SCALE GENOMIC DNA]</scope>
    <source>
        <strain evidence="6 7">JCM 13523</strain>
    </source>
</reference>
<dbReference type="PROSITE" id="PS51257">
    <property type="entry name" value="PROKAR_LIPOPROTEIN"/>
    <property type="match status" value="1"/>
</dbReference>
<organism evidence="6 7">
    <name type="scientific">Kribbella antibiotica</name>
    <dbReference type="NCBI Taxonomy" id="190195"/>
    <lineage>
        <taxon>Bacteria</taxon>
        <taxon>Bacillati</taxon>
        <taxon>Actinomycetota</taxon>
        <taxon>Actinomycetes</taxon>
        <taxon>Propionibacteriales</taxon>
        <taxon>Kribbellaceae</taxon>
        <taxon>Kribbella</taxon>
    </lineage>
</organism>
<evidence type="ECO:0000256" key="4">
    <source>
        <dbReference type="ARBA" id="ARBA00023136"/>
    </source>
</evidence>
<accession>A0A4R4ZN53</accession>
<keyword evidence="3" id="KW-1133">Transmembrane helix</keyword>
<dbReference type="PANTHER" id="PTHR30168">
    <property type="entry name" value="PUTATIVE MEMBRANE PROTEIN YPFJ"/>
    <property type="match status" value="1"/>
</dbReference>
<evidence type="ECO:0000256" key="1">
    <source>
        <dbReference type="ARBA" id="ARBA00004167"/>
    </source>
</evidence>
<feature type="compositionally biased region" description="Low complexity" evidence="5">
    <location>
        <begin position="36"/>
        <end position="71"/>
    </location>
</feature>
<comment type="subcellular location">
    <subcellularLocation>
        <location evidence="1">Membrane</location>
        <topology evidence="1">Single-pass membrane protein</topology>
    </subcellularLocation>
</comment>
<dbReference type="OrthoDB" id="3508456at2"/>
<dbReference type="RefSeq" id="WP_132167287.1">
    <property type="nucleotide sequence ID" value="NZ_SMKX01000026.1"/>
</dbReference>
<evidence type="ECO:0008006" key="8">
    <source>
        <dbReference type="Google" id="ProtNLM"/>
    </source>
</evidence>
<proteinExistence type="predicted"/>
<keyword evidence="2" id="KW-0812">Transmembrane</keyword>
<dbReference type="Proteomes" id="UP000295124">
    <property type="component" value="Unassembled WGS sequence"/>
</dbReference>
<sequence length="309" mass="33444">MHSRVAMSVVTGTVLVLVAGCGLIGGSGKDGGTFKAASTPSVTPSSETPTFSPTPTVSTPSPSTSTTPAEPPVVVANRTVTQNRLYRVGAVPASRCKEPTERATSVAQVRAYYTEFVHCLDRAWAPIVRKAGYTFWAPKVEILVGDQPRSQCSITDSAAYCGGVISLKADFDLKNQRRDNKLWTRATMAFLVGHEYGHHIQRLTGIMDASQTRTNHTNGTDAQLLESRRIELQASCFSGVYLGADRKYFPATGAWLKKWNWMVANRGDEWNPTRSHGNKTNHSRWSRKGFGSGNPAACNTFAASTASVA</sequence>